<evidence type="ECO:0000256" key="2">
    <source>
        <dbReference type="SAM" id="Phobius"/>
    </source>
</evidence>
<feature type="transmembrane region" description="Helical" evidence="2">
    <location>
        <begin position="102"/>
        <end position="122"/>
    </location>
</feature>
<evidence type="ECO:0000313" key="4">
    <source>
        <dbReference type="Proteomes" id="UP000565572"/>
    </source>
</evidence>
<sequence>MVDAERPRGQPLLRRGAPADGGVLTPGPEGEPPVLVDPLRWGALIGVAGGLVFVLSYSPPFGTGVRVAAVAVAVVLAVLALLALYVRPTALGTFREPSRRALLVYGGCVVGELVLIAAGSRLLAGLGHAELRPALIAGVVGLHFVPFAWAFGERMFTWR</sequence>
<organism evidence="3 4">
    <name type="scientific">Microlunatus antarcticus</name>
    <dbReference type="NCBI Taxonomy" id="53388"/>
    <lineage>
        <taxon>Bacteria</taxon>
        <taxon>Bacillati</taxon>
        <taxon>Actinomycetota</taxon>
        <taxon>Actinomycetes</taxon>
        <taxon>Propionibacteriales</taxon>
        <taxon>Propionibacteriaceae</taxon>
        <taxon>Microlunatus</taxon>
    </lineage>
</organism>
<keyword evidence="2" id="KW-0812">Transmembrane</keyword>
<reference evidence="3 4" key="1">
    <citation type="submission" date="2020-08" db="EMBL/GenBank/DDBJ databases">
        <title>Sequencing the genomes of 1000 actinobacteria strains.</title>
        <authorList>
            <person name="Klenk H.-P."/>
        </authorList>
    </citation>
    <scope>NUCLEOTIDE SEQUENCE [LARGE SCALE GENOMIC DNA]</scope>
    <source>
        <strain evidence="3 4">DSM 11053</strain>
    </source>
</reference>
<protein>
    <submittedName>
        <fullName evidence="3">Uncharacterized protein</fullName>
    </submittedName>
</protein>
<feature type="transmembrane region" description="Helical" evidence="2">
    <location>
        <begin position="134"/>
        <end position="152"/>
    </location>
</feature>
<keyword evidence="4" id="KW-1185">Reference proteome</keyword>
<proteinExistence type="predicted"/>
<name>A0A7W5JWX8_9ACTN</name>
<dbReference type="RefSeq" id="WP_183339291.1">
    <property type="nucleotide sequence ID" value="NZ_JACHZG010000001.1"/>
</dbReference>
<feature type="transmembrane region" description="Helical" evidence="2">
    <location>
        <begin position="41"/>
        <end position="59"/>
    </location>
</feature>
<feature type="region of interest" description="Disordered" evidence="1">
    <location>
        <begin position="1"/>
        <end position="30"/>
    </location>
</feature>
<keyword evidence="2" id="KW-0472">Membrane</keyword>
<evidence type="ECO:0000256" key="1">
    <source>
        <dbReference type="SAM" id="MobiDB-lite"/>
    </source>
</evidence>
<gene>
    <name evidence="3" type="ORF">FHX39_002768</name>
</gene>
<dbReference type="AlphaFoldDB" id="A0A7W5JWX8"/>
<accession>A0A7W5JWX8</accession>
<dbReference type="EMBL" id="JACHZG010000001">
    <property type="protein sequence ID" value="MBB3327824.1"/>
    <property type="molecule type" value="Genomic_DNA"/>
</dbReference>
<dbReference type="Proteomes" id="UP000565572">
    <property type="component" value="Unassembled WGS sequence"/>
</dbReference>
<comment type="caution">
    <text evidence="3">The sequence shown here is derived from an EMBL/GenBank/DDBJ whole genome shotgun (WGS) entry which is preliminary data.</text>
</comment>
<evidence type="ECO:0000313" key="3">
    <source>
        <dbReference type="EMBL" id="MBB3327824.1"/>
    </source>
</evidence>
<keyword evidence="2" id="KW-1133">Transmembrane helix</keyword>
<feature type="transmembrane region" description="Helical" evidence="2">
    <location>
        <begin position="65"/>
        <end position="86"/>
    </location>
</feature>